<keyword evidence="1" id="KW-1133">Transmembrane helix</keyword>
<protein>
    <submittedName>
        <fullName evidence="2">Uncharacterized protein</fullName>
    </submittedName>
</protein>
<dbReference type="Proteomes" id="UP000299102">
    <property type="component" value="Unassembled WGS sequence"/>
</dbReference>
<comment type="caution">
    <text evidence="2">The sequence shown here is derived from an EMBL/GenBank/DDBJ whole genome shotgun (WGS) entry which is preliminary data.</text>
</comment>
<dbReference type="EMBL" id="BGZK01000439">
    <property type="protein sequence ID" value="GBP43633.1"/>
    <property type="molecule type" value="Genomic_DNA"/>
</dbReference>
<evidence type="ECO:0000313" key="3">
    <source>
        <dbReference type="Proteomes" id="UP000299102"/>
    </source>
</evidence>
<feature type="transmembrane region" description="Helical" evidence="1">
    <location>
        <begin position="234"/>
        <end position="252"/>
    </location>
</feature>
<evidence type="ECO:0000313" key="2">
    <source>
        <dbReference type="EMBL" id="GBP43633.1"/>
    </source>
</evidence>
<gene>
    <name evidence="2" type="ORF">EVAR_32199_1</name>
</gene>
<reference evidence="2 3" key="1">
    <citation type="journal article" date="2019" name="Commun. Biol.">
        <title>The bagworm genome reveals a unique fibroin gene that provides high tensile strength.</title>
        <authorList>
            <person name="Kono N."/>
            <person name="Nakamura H."/>
            <person name="Ohtoshi R."/>
            <person name="Tomita M."/>
            <person name="Numata K."/>
            <person name="Arakawa K."/>
        </authorList>
    </citation>
    <scope>NUCLEOTIDE SEQUENCE [LARGE SCALE GENOMIC DNA]</scope>
</reference>
<accession>A0A4C1VXW5</accession>
<keyword evidence="1" id="KW-0472">Membrane</keyword>
<keyword evidence="3" id="KW-1185">Reference proteome</keyword>
<name>A0A4C1VXW5_EUMVA</name>
<evidence type="ECO:0000256" key="1">
    <source>
        <dbReference type="SAM" id="Phobius"/>
    </source>
</evidence>
<proteinExistence type="predicted"/>
<sequence length="309" mass="34482">MQKRSIILIVSELISNLPSDIEQSDSRKFYYHRRESGRYLDIEDCSSRVPIYRLEWYGLDYGVALQTAMCEFPSQGYDDLTSIEETIGCKGHKPVLPRFLTPGDVKRTGKTTFSGSRGTRALSTDLLTTVVCFNLCGHTYFTLSYARGSVRMEMIEFFSFFSHQAYPLLIIIHACVPISFSVFVTLLFPILILYVPESVPDLDSNAGIVLNSSTANTRKRSTGHTTLETNCSSALNFILVLIPLLIPIPLVLPQNYIMSSKNITYCSALANKDEFSTSIVLEIPKLADCHSGLDAPGRVTRPRPFLGLP</sequence>
<feature type="transmembrane region" description="Helical" evidence="1">
    <location>
        <begin position="168"/>
        <end position="195"/>
    </location>
</feature>
<organism evidence="2 3">
    <name type="scientific">Eumeta variegata</name>
    <name type="common">Bagworm moth</name>
    <name type="synonym">Eumeta japonica</name>
    <dbReference type="NCBI Taxonomy" id="151549"/>
    <lineage>
        <taxon>Eukaryota</taxon>
        <taxon>Metazoa</taxon>
        <taxon>Ecdysozoa</taxon>
        <taxon>Arthropoda</taxon>
        <taxon>Hexapoda</taxon>
        <taxon>Insecta</taxon>
        <taxon>Pterygota</taxon>
        <taxon>Neoptera</taxon>
        <taxon>Endopterygota</taxon>
        <taxon>Lepidoptera</taxon>
        <taxon>Glossata</taxon>
        <taxon>Ditrysia</taxon>
        <taxon>Tineoidea</taxon>
        <taxon>Psychidae</taxon>
        <taxon>Oiketicinae</taxon>
        <taxon>Eumeta</taxon>
    </lineage>
</organism>
<dbReference type="AlphaFoldDB" id="A0A4C1VXW5"/>
<keyword evidence="1" id="KW-0812">Transmembrane</keyword>